<proteinExistence type="predicted"/>
<gene>
    <name evidence="2" type="ORF">K3174_16020</name>
</gene>
<sequence length="100" mass="10625">MTQGKTVIIMLVVLLIGFGAGFVLRPVIAPPGASSVASSVPAAQSLEARGIQYFEANVEEARHVVEGCRSGSVRGAECAKAEEAIIRVEADERRQRFLGQ</sequence>
<reference evidence="2 3" key="1">
    <citation type="submission" date="2021-08" db="EMBL/GenBank/DDBJ databases">
        <title>Comparative Genomics Analysis of the Genus Qipengyuania Reveals Extensive Genetic Diversity and Metabolic Versatility, Including the Description of Fifteen Novel Species.</title>
        <authorList>
            <person name="Liu Y."/>
        </authorList>
    </citation>
    <scope>NUCLEOTIDE SEQUENCE [LARGE SCALE GENOMIC DNA]</scope>
    <source>
        <strain evidence="2 3">6D47A</strain>
    </source>
</reference>
<dbReference type="RefSeq" id="WP_221560445.1">
    <property type="nucleotide sequence ID" value="NZ_JAIGNO010000018.1"/>
</dbReference>
<name>A0ABS7J9Q5_9SPHN</name>
<dbReference type="Proteomes" id="UP000755104">
    <property type="component" value="Unassembled WGS sequence"/>
</dbReference>
<feature type="transmembrane region" description="Helical" evidence="1">
    <location>
        <begin position="7"/>
        <end position="28"/>
    </location>
</feature>
<comment type="caution">
    <text evidence="2">The sequence shown here is derived from an EMBL/GenBank/DDBJ whole genome shotgun (WGS) entry which is preliminary data.</text>
</comment>
<evidence type="ECO:0000313" key="3">
    <source>
        <dbReference type="Proteomes" id="UP000755104"/>
    </source>
</evidence>
<keyword evidence="1" id="KW-1133">Transmembrane helix</keyword>
<keyword evidence="3" id="KW-1185">Reference proteome</keyword>
<organism evidence="2 3">
    <name type="scientific">Qipengyuania qiaonensis</name>
    <dbReference type="NCBI Taxonomy" id="2867240"/>
    <lineage>
        <taxon>Bacteria</taxon>
        <taxon>Pseudomonadati</taxon>
        <taxon>Pseudomonadota</taxon>
        <taxon>Alphaproteobacteria</taxon>
        <taxon>Sphingomonadales</taxon>
        <taxon>Erythrobacteraceae</taxon>
        <taxon>Qipengyuania</taxon>
    </lineage>
</organism>
<keyword evidence="1" id="KW-0812">Transmembrane</keyword>
<dbReference type="EMBL" id="JAIGNO010000018">
    <property type="protein sequence ID" value="MBX7484037.1"/>
    <property type="molecule type" value="Genomic_DNA"/>
</dbReference>
<evidence type="ECO:0000313" key="2">
    <source>
        <dbReference type="EMBL" id="MBX7484037.1"/>
    </source>
</evidence>
<keyword evidence="1" id="KW-0472">Membrane</keyword>
<evidence type="ECO:0000256" key="1">
    <source>
        <dbReference type="SAM" id="Phobius"/>
    </source>
</evidence>
<protein>
    <submittedName>
        <fullName evidence="2">Uncharacterized protein</fullName>
    </submittedName>
</protein>
<accession>A0ABS7J9Q5</accession>